<feature type="transmembrane region" description="Helical" evidence="1">
    <location>
        <begin position="215"/>
        <end position="234"/>
    </location>
</feature>
<comment type="caution">
    <text evidence="2">The sequence shown here is derived from an EMBL/GenBank/DDBJ whole genome shotgun (WGS) entry which is preliminary data.</text>
</comment>
<keyword evidence="1" id="KW-1133">Transmembrane helix</keyword>
<protein>
    <recommendedName>
        <fullName evidence="4">DUF58 domain-containing protein</fullName>
    </recommendedName>
</protein>
<keyword evidence="3" id="KW-1185">Reference proteome</keyword>
<evidence type="ECO:0008006" key="4">
    <source>
        <dbReference type="Google" id="ProtNLM"/>
    </source>
</evidence>
<evidence type="ECO:0000313" key="3">
    <source>
        <dbReference type="Proteomes" id="UP000635387"/>
    </source>
</evidence>
<evidence type="ECO:0000313" key="2">
    <source>
        <dbReference type="EMBL" id="GHH19897.1"/>
    </source>
</evidence>
<reference evidence="3" key="1">
    <citation type="journal article" date="2019" name="Int. J. Syst. Evol. Microbiol.">
        <title>The Global Catalogue of Microorganisms (GCM) 10K type strain sequencing project: providing services to taxonomists for standard genome sequencing and annotation.</title>
        <authorList>
            <consortium name="The Broad Institute Genomics Platform"/>
            <consortium name="The Broad Institute Genome Sequencing Center for Infectious Disease"/>
            <person name="Wu L."/>
            <person name="Ma J."/>
        </authorList>
    </citation>
    <scope>NUCLEOTIDE SEQUENCE [LARGE SCALE GENOMIC DNA]</scope>
    <source>
        <strain evidence="3">CGMCC 4.7683</strain>
    </source>
</reference>
<dbReference type="EMBL" id="BNAY01000004">
    <property type="protein sequence ID" value="GHH19897.1"/>
    <property type="molecule type" value="Genomic_DNA"/>
</dbReference>
<evidence type="ECO:0000256" key="1">
    <source>
        <dbReference type="SAM" id="Phobius"/>
    </source>
</evidence>
<sequence>MPVFGALLGTMRGARGLWFVVPFTVPGTTGAFASGGVSAVPALVLVLLVMGVLAWRAPWSIPWKALAELARKEPFRELSLPPEGLFAVGAKVYFRLPGAEVSWAETRLPKPARLQLTAQRRVWLLGPDEKGRRFLQLPGVLWPHRVRTVSALPGGAARLDAVEQRRVPLEEDVVLRAHRRRVVGGIRSWFVAVAVTLTLFMALQIVAISEGSINDAAGIILVGVASMVLPILAFDAVKGMLKPLPLGGWTELVAVPHRPPLVGASGLATLACRVQWPNGWWSDVYLSKVDPALVANIWATQRLWIIGEPFRGATTFAGVPGHAVLGRVKFS</sequence>
<gene>
    <name evidence="2" type="ORF">GCM10017790_39160</name>
</gene>
<dbReference type="Proteomes" id="UP000635387">
    <property type="component" value="Unassembled WGS sequence"/>
</dbReference>
<keyword evidence="1" id="KW-0812">Transmembrane</keyword>
<organism evidence="2 3">
    <name type="scientific">Amycolatopsis oliviviridis</name>
    <dbReference type="NCBI Taxonomy" id="1471590"/>
    <lineage>
        <taxon>Bacteria</taxon>
        <taxon>Bacillati</taxon>
        <taxon>Actinomycetota</taxon>
        <taxon>Actinomycetes</taxon>
        <taxon>Pseudonocardiales</taxon>
        <taxon>Pseudonocardiaceae</taxon>
        <taxon>Amycolatopsis</taxon>
    </lineage>
</organism>
<accession>A0ABQ3LLP3</accession>
<proteinExistence type="predicted"/>
<feature type="transmembrane region" description="Helical" evidence="1">
    <location>
        <begin position="32"/>
        <end position="55"/>
    </location>
</feature>
<keyword evidence="1" id="KW-0472">Membrane</keyword>
<name>A0ABQ3LLP3_9PSEU</name>
<feature type="transmembrane region" description="Helical" evidence="1">
    <location>
        <begin position="189"/>
        <end position="209"/>
    </location>
</feature>